<keyword evidence="3 5" id="KW-0175">Coiled coil</keyword>
<dbReference type="GO" id="GO:0005730">
    <property type="term" value="C:nucleolus"/>
    <property type="evidence" value="ECO:0007669"/>
    <property type="project" value="UniProtKB-SubCell"/>
</dbReference>
<dbReference type="PANTHER" id="PTHR14577:SF0">
    <property type="entry name" value="NUCLEOLAR PROTEIN 12"/>
    <property type="match status" value="1"/>
</dbReference>
<feature type="compositionally biased region" description="Basic and acidic residues" evidence="6">
    <location>
        <begin position="148"/>
        <end position="160"/>
    </location>
</feature>
<dbReference type="FunCoup" id="F0XA93">
    <property type="interactions" value="175"/>
</dbReference>
<feature type="compositionally biased region" description="Basic and acidic residues" evidence="6">
    <location>
        <begin position="182"/>
        <end position="198"/>
    </location>
</feature>
<evidence type="ECO:0000256" key="6">
    <source>
        <dbReference type="SAM" id="MobiDB-lite"/>
    </source>
</evidence>
<dbReference type="Pfam" id="PF09805">
    <property type="entry name" value="Nop25"/>
    <property type="match status" value="1"/>
</dbReference>
<dbReference type="EMBL" id="GL629735">
    <property type="protein sequence ID" value="EFX05895.1"/>
    <property type="molecule type" value="Genomic_DNA"/>
</dbReference>
<accession>F0XA93</accession>
<sequence length="233" mass="27123">MFAKPRPKKDGLGAPPPKRRRRTDYAIEEINFDDTARADYLTGFHKRKVQRQKDAQEIAAQKAREEKIEFRKHLREQRQQAVEDHVQQVNDALRTARLAGGEVDEDDEEYDEEWSGIADEDNQPEFVNHEEEYIDEDRFTTVTVEAVNVDRDGMHRLDGRADEDDNSDRSNDGEEDGDGDATGDKGGKVKDGEKESGKDKKKKVWPKKSKKVKFRYENKIERQMSKSKQKRKR</sequence>
<gene>
    <name evidence="7" type="ORF">CMQ_3964</name>
</gene>
<comment type="similarity">
    <text evidence="2">Belongs to the RRP17 family.</text>
</comment>
<dbReference type="PANTHER" id="PTHR14577">
    <property type="entry name" value="NUCLEOLAR PROTEIN 12"/>
    <property type="match status" value="1"/>
</dbReference>
<evidence type="ECO:0000256" key="2">
    <source>
        <dbReference type="ARBA" id="ARBA00007175"/>
    </source>
</evidence>
<organism evidence="8">
    <name type="scientific">Grosmannia clavigera (strain kw1407 / UAMH 11150)</name>
    <name type="common">Blue stain fungus</name>
    <name type="synonym">Graphiocladiella clavigera</name>
    <dbReference type="NCBI Taxonomy" id="655863"/>
    <lineage>
        <taxon>Eukaryota</taxon>
        <taxon>Fungi</taxon>
        <taxon>Dikarya</taxon>
        <taxon>Ascomycota</taxon>
        <taxon>Pezizomycotina</taxon>
        <taxon>Sordariomycetes</taxon>
        <taxon>Sordariomycetidae</taxon>
        <taxon>Ophiostomatales</taxon>
        <taxon>Ophiostomataceae</taxon>
        <taxon>Leptographium</taxon>
    </lineage>
</organism>
<dbReference type="RefSeq" id="XP_014175377.1">
    <property type="nucleotide sequence ID" value="XM_014319902.1"/>
</dbReference>
<dbReference type="HOGENOM" id="CLU_067149_1_0_1"/>
<feature type="region of interest" description="Disordered" evidence="6">
    <location>
        <begin position="96"/>
        <end position="125"/>
    </location>
</feature>
<name>F0XA93_GROCL</name>
<feature type="compositionally biased region" description="Basic and acidic residues" evidence="6">
    <location>
        <begin position="214"/>
        <end position="224"/>
    </location>
</feature>
<feature type="coiled-coil region" evidence="5">
    <location>
        <begin position="46"/>
        <end position="80"/>
    </location>
</feature>
<proteinExistence type="inferred from homology"/>
<feature type="region of interest" description="Disordered" evidence="6">
    <location>
        <begin position="145"/>
        <end position="233"/>
    </location>
</feature>
<feature type="compositionally biased region" description="Basic residues" evidence="6">
    <location>
        <begin position="199"/>
        <end position="213"/>
    </location>
</feature>
<evidence type="ECO:0000256" key="4">
    <source>
        <dbReference type="ARBA" id="ARBA00023242"/>
    </source>
</evidence>
<dbReference type="GeneID" id="25977122"/>
<dbReference type="Proteomes" id="UP000007796">
    <property type="component" value="Unassembled WGS sequence"/>
</dbReference>
<evidence type="ECO:0000256" key="1">
    <source>
        <dbReference type="ARBA" id="ARBA00004604"/>
    </source>
</evidence>
<evidence type="ECO:0000256" key="5">
    <source>
        <dbReference type="SAM" id="Coils"/>
    </source>
</evidence>
<protein>
    <submittedName>
        <fullName evidence="7">Protein required for cell viability</fullName>
    </submittedName>
</protein>
<evidence type="ECO:0000313" key="8">
    <source>
        <dbReference type="Proteomes" id="UP000007796"/>
    </source>
</evidence>
<comment type="subcellular location">
    <subcellularLocation>
        <location evidence="1">Nucleus</location>
        <location evidence="1">Nucleolus</location>
    </subcellularLocation>
</comment>
<dbReference type="eggNOG" id="KOG4709">
    <property type="taxonomic scope" value="Eukaryota"/>
</dbReference>
<keyword evidence="4" id="KW-0539">Nucleus</keyword>
<evidence type="ECO:0000313" key="7">
    <source>
        <dbReference type="EMBL" id="EFX05895.1"/>
    </source>
</evidence>
<dbReference type="AlphaFoldDB" id="F0XA93"/>
<reference evidence="7 8" key="1">
    <citation type="journal article" date="2011" name="Proc. Natl. Acad. Sci. U.S.A.">
        <title>Genome and transcriptome analyses of the mountain pine beetle-fungal symbiont Grosmannia clavigera, a lodgepole pine pathogen.</title>
        <authorList>
            <person name="DiGuistini S."/>
            <person name="Wang Y."/>
            <person name="Liao N.Y."/>
            <person name="Taylor G."/>
            <person name="Tanguay P."/>
            <person name="Feau N."/>
            <person name="Henrissat B."/>
            <person name="Chan S.K."/>
            <person name="Hesse-Orce U."/>
            <person name="Alamouti S.M."/>
            <person name="Tsui C.K.M."/>
            <person name="Docking R.T."/>
            <person name="Levasseur A."/>
            <person name="Haridas S."/>
            <person name="Robertson G."/>
            <person name="Birol I."/>
            <person name="Holt R.A."/>
            <person name="Marra M.A."/>
            <person name="Hamelin R.C."/>
            <person name="Hirst M."/>
            <person name="Jones S.J.M."/>
            <person name="Bohlmann J."/>
            <person name="Breuil C."/>
        </authorList>
    </citation>
    <scope>NUCLEOTIDE SEQUENCE [LARGE SCALE GENOMIC DNA]</scope>
    <source>
        <strain evidence="8">kw1407 / UAMH 11150</strain>
    </source>
</reference>
<dbReference type="InterPro" id="IPR019186">
    <property type="entry name" value="Nucleolar_protein_12"/>
</dbReference>
<feature type="compositionally biased region" description="Acidic residues" evidence="6">
    <location>
        <begin position="102"/>
        <end position="123"/>
    </location>
</feature>
<evidence type="ECO:0000256" key="3">
    <source>
        <dbReference type="ARBA" id="ARBA00023054"/>
    </source>
</evidence>
<dbReference type="GO" id="GO:0019843">
    <property type="term" value="F:rRNA binding"/>
    <property type="evidence" value="ECO:0007669"/>
    <property type="project" value="TreeGrafter"/>
</dbReference>
<feature type="region of interest" description="Disordered" evidence="6">
    <location>
        <begin position="1"/>
        <end position="24"/>
    </location>
</feature>
<keyword evidence="8" id="KW-1185">Reference proteome</keyword>
<dbReference type="OrthoDB" id="551633at2759"/>
<dbReference type="InParanoid" id="F0XA93"/>
<dbReference type="STRING" id="655863.F0XA93"/>